<sequence length="163" mass="18385">MSAQWFGQLEYRVPYADTDQMGVVYYANYLVYFERSRNELMRAMGLTYKELEQRQLGLPVVSAQIDYKTPARYDDVLTIRAELAWVRGVRLQVNCRVCRGDQLLATGHTVHAVIDLRSLRPTRVPDELLAMWSQAVPGADEAPAPIAAAGTADRHHPTTVHNA</sequence>
<dbReference type="AlphaFoldDB" id="A0AAE3VF48"/>
<protein>
    <submittedName>
        <fullName evidence="3">Acyl-CoA thioester hydrolase</fullName>
        <ecNumber evidence="3">3.1.2.-</ecNumber>
    </submittedName>
</protein>
<dbReference type="InterPro" id="IPR006684">
    <property type="entry name" value="YbgC/YbaW"/>
</dbReference>
<dbReference type="InterPro" id="IPR050563">
    <property type="entry name" value="4-hydroxybenzoyl-CoA_TE"/>
</dbReference>
<dbReference type="RefSeq" id="WP_307260759.1">
    <property type="nucleotide sequence ID" value="NZ_JAUSVL010000001.1"/>
</dbReference>
<dbReference type="GO" id="GO:0047617">
    <property type="term" value="F:fatty acyl-CoA hydrolase activity"/>
    <property type="evidence" value="ECO:0007669"/>
    <property type="project" value="TreeGrafter"/>
</dbReference>
<evidence type="ECO:0000256" key="1">
    <source>
        <dbReference type="ARBA" id="ARBA00005953"/>
    </source>
</evidence>
<keyword evidence="2 3" id="KW-0378">Hydrolase</keyword>
<dbReference type="InterPro" id="IPR029069">
    <property type="entry name" value="HotDog_dom_sf"/>
</dbReference>
<dbReference type="PANTHER" id="PTHR31793:SF27">
    <property type="entry name" value="NOVEL THIOESTERASE SUPERFAMILY DOMAIN AND SAPOSIN A-TYPE DOMAIN CONTAINING PROTEIN (0610012H03RIK)"/>
    <property type="match status" value="1"/>
</dbReference>
<gene>
    <name evidence="3" type="ORF">J3R75_001444</name>
</gene>
<dbReference type="Proteomes" id="UP001238163">
    <property type="component" value="Unassembled WGS sequence"/>
</dbReference>
<evidence type="ECO:0000256" key="2">
    <source>
        <dbReference type="ARBA" id="ARBA00022801"/>
    </source>
</evidence>
<dbReference type="EMBL" id="JAUSVL010000001">
    <property type="protein sequence ID" value="MDQ0289337.1"/>
    <property type="molecule type" value="Genomic_DNA"/>
</dbReference>
<dbReference type="PANTHER" id="PTHR31793">
    <property type="entry name" value="4-HYDROXYBENZOYL-COA THIOESTERASE FAMILY MEMBER"/>
    <property type="match status" value="1"/>
</dbReference>
<evidence type="ECO:0000313" key="3">
    <source>
        <dbReference type="EMBL" id="MDQ0289337.1"/>
    </source>
</evidence>
<dbReference type="EC" id="3.1.2.-" evidence="3"/>
<dbReference type="SUPFAM" id="SSF54637">
    <property type="entry name" value="Thioesterase/thiol ester dehydrase-isomerase"/>
    <property type="match status" value="1"/>
</dbReference>
<reference evidence="3" key="1">
    <citation type="submission" date="2023-07" db="EMBL/GenBank/DDBJ databases">
        <title>Genomic Encyclopedia of Type Strains, Phase IV (KMG-IV): sequencing the most valuable type-strain genomes for metagenomic binning, comparative biology and taxonomic classification.</title>
        <authorList>
            <person name="Goeker M."/>
        </authorList>
    </citation>
    <scope>NUCLEOTIDE SEQUENCE</scope>
    <source>
        <strain evidence="3">DSM 24202</strain>
    </source>
</reference>
<dbReference type="NCBIfam" id="TIGR00051">
    <property type="entry name" value="YbgC/FadM family acyl-CoA thioesterase"/>
    <property type="match status" value="1"/>
</dbReference>
<organism evidence="3 4">
    <name type="scientific">Oligosphaera ethanolica</name>
    <dbReference type="NCBI Taxonomy" id="760260"/>
    <lineage>
        <taxon>Bacteria</taxon>
        <taxon>Pseudomonadati</taxon>
        <taxon>Lentisphaerota</taxon>
        <taxon>Oligosphaeria</taxon>
        <taxon>Oligosphaerales</taxon>
        <taxon>Oligosphaeraceae</taxon>
        <taxon>Oligosphaera</taxon>
    </lineage>
</organism>
<comment type="caution">
    <text evidence="3">The sequence shown here is derived from an EMBL/GenBank/DDBJ whole genome shotgun (WGS) entry which is preliminary data.</text>
</comment>
<keyword evidence="4" id="KW-1185">Reference proteome</keyword>
<comment type="similarity">
    <text evidence="1">Belongs to the 4-hydroxybenzoyl-CoA thioesterase family.</text>
</comment>
<proteinExistence type="inferred from homology"/>
<dbReference type="Gene3D" id="3.10.129.10">
    <property type="entry name" value="Hotdog Thioesterase"/>
    <property type="match status" value="1"/>
</dbReference>
<dbReference type="Pfam" id="PF13279">
    <property type="entry name" value="4HBT_2"/>
    <property type="match status" value="1"/>
</dbReference>
<accession>A0AAE3VF48</accession>
<dbReference type="CDD" id="cd00586">
    <property type="entry name" value="4HBT"/>
    <property type="match status" value="1"/>
</dbReference>
<name>A0AAE3VF48_9BACT</name>
<evidence type="ECO:0000313" key="4">
    <source>
        <dbReference type="Proteomes" id="UP001238163"/>
    </source>
</evidence>